<evidence type="ECO:0000256" key="1">
    <source>
        <dbReference type="ARBA" id="ARBA00010617"/>
    </source>
</evidence>
<dbReference type="PRINTS" id="PR00359">
    <property type="entry name" value="BP450"/>
</dbReference>
<dbReference type="GO" id="GO:0016705">
    <property type="term" value="F:oxidoreductase activity, acting on paired donors, with incorporation or reduction of molecular oxygen"/>
    <property type="evidence" value="ECO:0007669"/>
    <property type="project" value="InterPro"/>
</dbReference>
<dbReference type="Gene3D" id="1.10.630.10">
    <property type="entry name" value="Cytochrome P450"/>
    <property type="match status" value="1"/>
</dbReference>
<reference evidence="7 8" key="1">
    <citation type="submission" date="2020-08" db="EMBL/GenBank/DDBJ databases">
        <title>Whole-Genome Sequence of French Clinical Streptomyces mexicanus Strain Q0842.</title>
        <authorList>
            <person name="Boxberger M."/>
            <person name="La Scola B."/>
        </authorList>
    </citation>
    <scope>NUCLEOTIDE SEQUENCE [LARGE SCALE GENOMIC DNA]</scope>
    <source>
        <strain evidence="7 8">Marseille-Q0842</strain>
    </source>
</reference>
<dbReference type="OrthoDB" id="3664945at2"/>
<dbReference type="InterPro" id="IPR036396">
    <property type="entry name" value="Cyt_P450_sf"/>
</dbReference>
<dbReference type="InterPro" id="IPR001128">
    <property type="entry name" value="Cyt_P450"/>
</dbReference>
<dbReference type="FunFam" id="1.10.630.10:FF:000018">
    <property type="entry name" value="Cytochrome P450 monooxygenase"/>
    <property type="match status" value="1"/>
</dbReference>
<dbReference type="InterPro" id="IPR002397">
    <property type="entry name" value="Cyt_P450_B"/>
</dbReference>
<evidence type="ECO:0000256" key="6">
    <source>
        <dbReference type="ARBA" id="ARBA00023033"/>
    </source>
</evidence>
<protein>
    <submittedName>
        <fullName evidence="7">Cytochrome P450</fullName>
    </submittedName>
</protein>
<proteinExistence type="inferred from homology"/>
<dbReference type="PRINTS" id="PR00385">
    <property type="entry name" value="P450"/>
</dbReference>
<dbReference type="GO" id="GO:0004497">
    <property type="term" value="F:monooxygenase activity"/>
    <property type="evidence" value="ECO:0007669"/>
    <property type="project" value="UniProtKB-KW"/>
</dbReference>
<dbReference type="PANTHER" id="PTHR46696:SF1">
    <property type="entry name" value="CYTOCHROME P450 YJIB-RELATED"/>
    <property type="match status" value="1"/>
</dbReference>
<dbReference type="Proteomes" id="UP000517694">
    <property type="component" value="Unassembled WGS sequence"/>
</dbReference>
<keyword evidence="8" id="KW-1185">Reference proteome</keyword>
<evidence type="ECO:0000256" key="3">
    <source>
        <dbReference type="ARBA" id="ARBA00022723"/>
    </source>
</evidence>
<dbReference type="GO" id="GO:0020037">
    <property type="term" value="F:heme binding"/>
    <property type="evidence" value="ECO:0007669"/>
    <property type="project" value="InterPro"/>
</dbReference>
<keyword evidence="6" id="KW-0503">Monooxygenase</keyword>
<evidence type="ECO:0000256" key="4">
    <source>
        <dbReference type="ARBA" id="ARBA00023002"/>
    </source>
</evidence>
<dbReference type="SUPFAM" id="SSF48264">
    <property type="entry name" value="Cytochrome P450"/>
    <property type="match status" value="1"/>
</dbReference>
<keyword evidence="2" id="KW-0349">Heme</keyword>
<accession>A0A7X1LR83</accession>
<organism evidence="7 8">
    <name type="scientific">Streptomyces mexicanus</name>
    <dbReference type="NCBI Taxonomy" id="178566"/>
    <lineage>
        <taxon>Bacteria</taxon>
        <taxon>Bacillati</taxon>
        <taxon>Actinomycetota</taxon>
        <taxon>Actinomycetes</taxon>
        <taxon>Kitasatosporales</taxon>
        <taxon>Streptomycetaceae</taxon>
        <taxon>Streptomyces</taxon>
    </lineage>
</organism>
<keyword evidence="4" id="KW-0560">Oxidoreductase</keyword>
<evidence type="ECO:0000313" key="8">
    <source>
        <dbReference type="Proteomes" id="UP000517694"/>
    </source>
</evidence>
<dbReference type="EMBL" id="JACMHY010000005">
    <property type="protein sequence ID" value="MBC2866409.1"/>
    <property type="molecule type" value="Genomic_DNA"/>
</dbReference>
<gene>
    <name evidence="7" type="ORF">H1R13_15920</name>
</gene>
<evidence type="ECO:0000256" key="5">
    <source>
        <dbReference type="ARBA" id="ARBA00023004"/>
    </source>
</evidence>
<keyword evidence="3" id="KW-0479">Metal-binding</keyword>
<dbReference type="AlphaFoldDB" id="A0A7X1LR83"/>
<comment type="similarity">
    <text evidence="1">Belongs to the cytochrome P450 family.</text>
</comment>
<comment type="caution">
    <text evidence="7">The sequence shown here is derived from an EMBL/GenBank/DDBJ whole genome shotgun (WGS) entry which is preliminary data.</text>
</comment>
<dbReference type="RefSeq" id="WP_159674479.1">
    <property type="nucleotide sequence ID" value="NZ_LR732556.1"/>
</dbReference>
<dbReference type="CDD" id="cd11030">
    <property type="entry name" value="CYP105-like"/>
    <property type="match status" value="1"/>
</dbReference>
<evidence type="ECO:0000313" key="7">
    <source>
        <dbReference type="EMBL" id="MBC2866409.1"/>
    </source>
</evidence>
<evidence type="ECO:0000256" key="2">
    <source>
        <dbReference type="ARBA" id="ARBA00022617"/>
    </source>
</evidence>
<keyword evidence="5" id="KW-0408">Iron</keyword>
<dbReference type="Pfam" id="PF00067">
    <property type="entry name" value="p450"/>
    <property type="match status" value="1"/>
</dbReference>
<dbReference type="GO" id="GO:0005506">
    <property type="term" value="F:iron ion binding"/>
    <property type="evidence" value="ECO:0007669"/>
    <property type="project" value="InterPro"/>
</dbReference>
<dbReference type="PANTHER" id="PTHR46696">
    <property type="entry name" value="P450, PUTATIVE (EUROFUNG)-RELATED"/>
    <property type="match status" value="1"/>
</dbReference>
<sequence length="397" mass="44147">MTALLPEFPMPREYPLDPPPQYRALSAERSVFQVRTPRGDTAWVVTRHEDVRAVLTHRAFSSDPRTPGFPTYVTGDVPPPAGFFMQADPPEHGRLRRTVTREFLINQMEALRPTMRRILDDLVDRMSADGRREADLVREFALPMAAMTICEILGVPFEDHVLFVTLTDTVLDRTSTPEQAVQAATELMGYFDRLVTAKEQQPTEDLFGRMVARSAEGGLNHEELVGMAALLLLAGYDTMAQMIGIGTVTLFEHPDQLGELKKSADLLPAAVEELLRYLSINHAGLPRAATEDVVVGGQQIRAGDGVLVMLNAANRDETMFENADTFDIHRVNTGKHLAFGHGFHKCVGATLARVELTEVFGGLFQRLPGLRPAKPLQELPFRHDMVLYGVRALPVTW</sequence>
<name>A0A7X1LR83_9ACTN</name>